<evidence type="ECO:0000313" key="2">
    <source>
        <dbReference type="Proteomes" id="UP000828048"/>
    </source>
</evidence>
<accession>A0ACB7YP24</accession>
<name>A0ACB7YP24_9ERIC</name>
<reference evidence="1 2" key="1">
    <citation type="journal article" date="2021" name="Hortic Res">
        <title>High-quality reference genome and annotation aids understanding of berry development for evergreen blueberry (Vaccinium darrowii).</title>
        <authorList>
            <person name="Yu J."/>
            <person name="Hulse-Kemp A.M."/>
            <person name="Babiker E."/>
            <person name="Staton M."/>
        </authorList>
    </citation>
    <scope>NUCLEOTIDE SEQUENCE [LARGE SCALE GENOMIC DNA]</scope>
    <source>
        <strain evidence="2">cv. NJ 8807/NJ 8810</strain>
        <tissue evidence="1">Young leaf</tissue>
    </source>
</reference>
<keyword evidence="2" id="KW-1185">Reference proteome</keyword>
<evidence type="ECO:0000313" key="1">
    <source>
        <dbReference type="EMBL" id="KAH7855381.1"/>
    </source>
</evidence>
<sequence>MEGKRISASPRPCSGRRVVAKKRPRSGGVDGFVNSVRKLQRREISSKRDRAFSMSDAQERFRNIRLQVEYDTHDPKGHCSMVLSFLKKRSKIIEIVAAHDIVFALAQSGVCAAFSRETNQRICFLNVSPDEVIRSLFYNKNNDSLITVSVYASDNFSSLKCRTTRIEYIKRGKPDAGFALFESESLKWPGFVEFDDVNGKVLTYSAQDSIYKVFDLKNYTMLYSISDNNVQEIKISPGIMLLIFARASGHVPLKILSIEDGTVLKTFNHLLHRNKKVDFIEQFNEKLLVKQENENLQILDVRNSELTEVSRTEFMTPSAFIFLYENQLFLTFRNRTVAVWNFRGELVTSFEDHLLWHPDCNTNNIYITSDQDLIISYCKADSDDSLSEGNGSINISNILTGKCLAKIRASNSLPTDKCCCSGCFSGRSCSSKKRIRASRLRSTVVEALEDITALFYDEERNEIYTGNRHGLVHPSATSHYQFNQRYRASLWLDLNLFFCYRDKLDKMDGAIDGNAPLDYAEFQLFPSHDRYEARVCSGNKVETIASGLLGQLVLHSPEIKDLSSRGSNANFKLQPPESLESCQWFTKSTLTSFLVLVGSPDILNTAKAIEDEITQLEEARKFHLTLYTKDNSDHTGDGARDGPNLTAVGPKPKDEVKIASSDASKNELLRAMELRLKALRGELATAFNRAAGATCSSKHIFHMEKLSQHFGAIDVRNTLRKFVEHSQMDQIPSDEKFPATIDSRNDRYSETKANAQILKSSLPDTPVKYGVSPAKAAQVERQSSTGSEESSVSSDDDQMTMERSRTLIRSASPRRSASPMRRVQIGRSGSRRATALNIRSLNYFPARDKGFSNRDATANSSEDEGSERPPKKSDSNVGRISVQDAISLFENKQKDQTSDVQKRRSTLDTFSGTKKSVLRRWSAGTGESSTQDNPQNASENSVPMTSDHSEAGEIPRSSLDAKDEPEFISGDNNPVEDAKMDAHLDTFEERTSNPVGSQAEALVIQREMKTEKLTASAEWNRQKELELNQMLMKMMECKPVRYRNIAPDSNRSQDVPRERRGGVSDHYKGKRDEKPRSEISGKLAEKEAQLRATQQILGERKTEMASASKSSLAKPQKSRKNATQSANPKKEPSVPAITKKALSKTSPSPAIRKSWSTTPSPRATTGISPAKTPCGTPSTGTTPTRRKPQPASSVPRSSPKEEILIERPKNVKARPNDTKKSMKKNVTEKQQQPSTKNGKTAKTKVHTPPGKDGSVVAAKPSFYSKVTKKSSVVPLESKPFLRKGTGIGPGVGPVVIKTKAFSQEPEETLENPENLTEAPINEVVTNTSDFVSQQQQEELEAVETDVGLEPETHELTSQQKCEETVSSEQVVTDFDNSFITVTESVLKTEVEEETVISPTAWVEIEEHQDLPIPQDENRCEISSAANVAPVAISSPRVRHSLSQMLLEETAETDILEWGNAENPAAMVYQKDAPKGLKRLLKFARKNKADPNLAGWSSPSVFSEGEDDAEDSKAVSKKNADNLRRMAALHGKNYGQQKASLGESYEKDLAGPEAHSAHSNVSKFSAQSSSLRMQDHISAAATSSKATRSFFSLSAFRGSKPRTNLSGSDAFFLGLEFETPQHQPFNVTKTIDQDSARFGSKRMPSLLNSKQHC</sequence>
<dbReference type="Proteomes" id="UP000828048">
    <property type="component" value="Chromosome 11"/>
</dbReference>
<dbReference type="EMBL" id="CM037161">
    <property type="protein sequence ID" value="KAH7855381.1"/>
    <property type="molecule type" value="Genomic_DNA"/>
</dbReference>
<organism evidence="1 2">
    <name type="scientific">Vaccinium darrowii</name>
    <dbReference type="NCBI Taxonomy" id="229202"/>
    <lineage>
        <taxon>Eukaryota</taxon>
        <taxon>Viridiplantae</taxon>
        <taxon>Streptophyta</taxon>
        <taxon>Embryophyta</taxon>
        <taxon>Tracheophyta</taxon>
        <taxon>Spermatophyta</taxon>
        <taxon>Magnoliopsida</taxon>
        <taxon>eudicotyledons</taxon>
        <taxon>Gunneridae</taxon>
        <taxon>Pentapetalae</taxon>
        <taxon>asterids</taxon>
        <taxon>Ericales</taxon>
        <taxon>Ericaceae</taxon>
        <taxon>Vaccinioideae</taxon>
        <taxon>Vaccinieae</taxon>
        <taxon>Vaccinium</taxon>
    </lineage>
</organism>
<protein>
    <submittedName>
        <fullName evidence="1">Uncharacterized protein</fullName>
    </submittedName>
</protein>
<proteinExistence type="predicted"/>
<gene>
    <name evidence="1" type="ORF">Vadar_024211</name>
</gene>
<comment type="caution">
    <text evidence="1">The sequence shown here is derived from an EMBL/GenBank/DDBJ whole genome shotgun (WGS) entry which is preliminary data.</text>
</comment>